<reference evidence="2" key="1">
    <citation type="submission" date="2018-11" db="EMBL/GenBank/DDBJ databases">
        <authorList>
            <person name="Alioto T."/>
            <person name="Alioto T."/>
        </authorList>
    </citation>
    <scope>NUCLEOTIDE SEQUENCE</scope>
</reference>
<feature type="compositionally biased region" description="Polar residues" evidence="1">
    <location>
        <begin position="36"/>
        <end position="49"/>
    </location>
</feature>
<evidence type="ECO:0000256" key="1">
    <source>
        <dbReference type="SAM" id="MobiDB-lite"/>
    </source>
</evidence>
<feature type="compositionally biased region" description="Basic and acidic residues" evidence="1">
    <location>
        <begin position="116"/>
        <end position="128"/>
    </location>
</feature>
<keyword evidence="3" id="KW-1185">Reference proteome</keyword>
<evidence type="ECO:0000313" key="2">
    <source>
        <dbReference type="EMBL" id="VDI23203.1"/>
    </source>
</evidence>
<comment type="caution">
    <text evidence="2">The sequence shown here is derived from an EMBL/GenBank/DDBJ whole genome shotgun (WGS) entry which is preliminary data.</text>
</comment>
<accession>A0A8B6DRG4</accession>
<organism evidence="2 3">
    <name type="scientific">Mytilus galloprovincialis</name>
    <name type="common">Mediterranean mussel</name>
    <dbReference type="NCBI Taxonomy" id="29158"/>
    <lineage>
        <taxon>Eukaryota</taxon>
        <taxon>Metazoa</taxon>
        <taxon>Spiralia</taxon>
        <taxon>Lophotrochozoa</taxon>
        <taxon>Mollusca</taxon>
        <taxon>Bivalvia</taxon>
        <taxon>Autobranchia</taxon>
        <taxon>Pteriomorphia</taxon>
        <taxon>Mytilida</taxon>
        <taxon>Mytiloidea</taxon>
        <taxon>Mytilidae</taxon>
        <taxon>Mytilinae</taxon>
        <taxon>Mytilus</taxon>
    </lineage>
</organism>
<dbReference type="EMBL" id="UYJE01003890">
    <property type="protein sequence ID" value="VDI23203.1"/>
    <property type="molecule type" value="Genomic_DNA"/>
</dbReference>
<feature type="compositionally biased region" description="Basic and acidic residues" evidence="1">
    <location>
        <begin position="55"/>
        <end position="70"/>
    </location>
</feature>
<name>A0A8B6DRG4_MYTGA</name>
<dbReference type="Proteomes" id="UP000596742">
    <property type="component" value="Unassembled WGS sequence"/>
</dbReference>
<sequence>MLFFLGVRNIRELKGLKVAFNNFVYVPTVHSYGTPRQLSTTQGNVNTPRTPADTVPREVDTVPKEVDTAPKEVYSSEAPDDTTPKEVYSSEAPADTAEKEVYSFEAPAGSSQYAMENKEELPLIEKRNQPKGRGKHSSTAKTSF</sequence>
<protein>
    <submittedName>
        <fullName evidence="2">Uncharacterized protein</fullName>
    </submittedName>
</protein>
<feature type="region of interest" description="Disordered" evidence="1">
    <location>
        <begin position="36"/>
        <end position="144"/>
    </location>
</feature>
<feature type="compositionally biased region" description="Basic residues" evidence="1">
    <location>
        <begin position="129"/>
        <end position="138"/>
    </location>
</feature>
<dbReference type="AlphaFoldDB" id="A0A8B6DRG4"/>
<evidence type="ECO:0000313" key="3">
    <source>
        <dbReference type="Proteomes" id="UP000596742"/>
    </source>
</evidence>
<proteinExistence type="predicted"/>
<gene>
    <name evidence="2" type="ORF">MGAL_10B075445</name>
</gene>